<proteinExistence type="predicted"/>
<sequence length="63" mass="7385">MVVEFDVISNKAPSWHVKIGLVNFKSVSASRWEITQENFPLLFVVHGKNFEGYDDERNRFERA</sequence>
<organism evidence="1 2">
    <name type="scientific">Photorhabdus hindustanensis</name>
    <dbReference type="NCBI Taxonomy" id="2918802"/>
    <lineage>
        <taxon>Bacteria</taxon>
        <taxon>Pseudomonadati</taxon>
        <taxon>Pseudomonadota</taxon>
        <taxon>Gammaproteobacteria</taxon>
        <taxon>Enterobacterales</taxon>
        <taxon>Morganellaceae</taxon>
        <taxon>Photorhabdus</taxon>
    </lineage>
</organism>
<accession>A0A2S8PVG5</accession>
<dbReference type="Proteomes" id="UP000239550">
    <property type="component" value="Unassembled WGS sequence"/>
</dbReference>
<protein>
    <submittedName>
        <fullName evidence="1">Uncharacterized protein</fullName>
    </submittedName>
</protein>
<keyword evidence="2" id="KW-1185">Reference proteome</keyword>
<comment type="caution">
    <text evidence="1">The sequence shown here is derived from an EMBL/GenBank/DDBJ whole genome shotgun (WGS) entry which is preliminary data.</text>
</comment>
<gene>
    <name evidence="1" type="ORF">C6H66_21605</name>
</gene>
<dbReference type="RefSeq" id="WP_021324044.1">
    <property type="nucleotide sequence ID" value="NZ_CAWNTA010000141.1"/>
</dbReference>
<dbReference type="AlphaFoldDB" id="A0A2S8PVG5"/>
<name>A0A2S8PVG5_9GAMM</name>
<dbReference type="EMBL" id="PUWT01000072">
    <property type="protein sequence ID" value="PQQ22897.1"/>
    <property type="molecule type" value="Genomic_DNA"/>
</dbReference>
<evidence type="ECO:0000313" key="1">
    <source>
        <dbReference type="EMBL" id="PQQ22897.1"/>
    </source>
</evidence>
<reference evidence="1 2" key="1">
    <citation type="submission" date="2018-02" db="EMBL/GenBank/DDBJ databases">
        <title>Five New Genomes of Indian Photorhabdus Isolates TSA.</title>
        <authorList>
            <person name="Dubay B."/>
            <person name="Somvanshi V.S."/>
        </authorList>
    </citation>
    <scope>NUCLEOTIDE SEQUENCE [LARGE SCALE GENOMIC DNA]</scope>
    <source>
        <strain evidence="1 2">H1</strain>
    </source>
</reference>
<evidence type="ECO:0000313" key="2">
    <source>
        <dbReference type="Proteomes" id="UP000239550"/>
    </source>
</evidence>